<dbReference type="OMA" id="QRIMITH"/>
<dbReference type="EMBL" id="CAQQ02008724">
    <property type="status" value="NOT_ANNOTATED_CDS"/>
    <property type="molecule type" value="Genomic_DNA"/>
</dbReference>
<evidence type="ECO:0000313" key="4">
    <source>
        <dbReference type="EnsemblMetazoa" id="MESCA007972-PA"/>
    </source>
</evidence>
<accession>T1GW04</accession>
<dbReference type="EnsemblMetazoa" id="MESCA007972-RA">
    <property type="protein sequence ID" value="MESCA007972-PA"/>
    <property type="gene ID" value="MESCA007972"/>
</dbReference>
<reference evidence="5" key="1">
    <citation type="submission" date="2013-02" db="EMBL/GenBank/DDBJ databases">
        <authorList>
            <person name="Hughes D."/>
        </authorList>
    </citation>
    <scope>NUCLEOTIDE SEQUENCE</scope>
    <source>
        <strain>Durham</strain>
        <strain evidence="5">NC isolate 2 -- Noor lab</strain>
    </source>
</reference>
<dbReference type="AlphaFoldDB" id="T1GW04"/>
<dbReference type="STRING" id="36166.T1GW04"/>
<feature type="compositionally biased region" description="Basic residues" evidence="2">
    <location>
        <begin position="135"/>
        <end position="148"/>
    </location>
</feature>
<keyword evidence="1" id="KW-0479">Metal-binding</keyword>
<evidence type="ECO:0000259" key="3">
    <source>
        <dbReference type="PROSITE" id="PS50158"/>
    </source>
</evidence>
<dbReference type="InterPro" id="IPR036875">
    <property type="entry name" value="Znf_CCHC_sf"/>
</dbReference>
<evidence type="ECO:0000256" key="2">
    <source>
        <dbReference type="SAM" id="MobiDB-lite"/>
    </source>
</evidence>
<keyword evidence="1" id="KW-0863">Zinc-finger</keyword>
<keyword evidence="1" id="KW-0862">Zinc</keyword>
<organism evidence="4 5">
    <name type="scientific">Megaselia scalaris</name>
    <name type="common">Humpbacked fly</name>
    <name type="synonym">Phora scalaris</name>
    <dbReference type="NCBI Taxonomy" id="36166"/>
    <lineage>
        <taxon>Eukaryota</taxon>
        <taxon>Metazoa</taxon>
        <taxon>Ecdysozoa</taxon>
        <taxon>Arthropoda</taxon>
        <taxon>Hexapoda</taxon>
        <taxon>Insecta</taxon>
        <taxon>Pterygota</taxon>
        <taxon>Neoptera</taxon>
        <taxon>Endopterygota</taxon>
        <taxon>Diptera</taxon>
        <taxon>Brachycera</taxon>
        <taxon>Muscomorpha</taxon>
        <taxon>Platypezoidea</taxon>
        <taxon>Phoridae</taxon>
        <taxon>Megaseliini</taxon>
        <taxon>Megaselia</taxon>
    </lineage>
</organism>
<reference evidence="4" key="2">
    <citation type="submission" date="2015-06" db="UniProtKB">
        <authorList>
            <consortium name="EnsemblMetazoa"/>
        </authorList>
    </citation>
    <scope>IDENTIFICATION</scope>
</reference>
<feature type="compositionally biased region" description="Acidic residues" evidence="2">
    <location>
        <begin position="161"/>
        <end position="187"/>
    </location>
</feature>
<dbReference type="InterPro" id="IPR001878">
    <property type="entry name" value="Znf_CCHC"/>
</dbReference>
<protein>
    <recommendedName>
        <fullName evidence="3">CCHC-type domain-containing protein</fullName>
    </recommendedName>
</protein>
<feature type="compositionally biased region" description="Basic and acidic residues" evidence="2">
    <location>
        <begin position="196"/>
        <end position="209"/>
    </location>
</feature>
<proteinExistence type="predicted"/>
<dbReference type="GO" id="GO:0008270">
    <property type="term" value="F:zinc ion binding"/>
    <property type="evidence" value="ECO:0007669"/>
    <property type="project" value="UniProtKB-KW"/>
</dbReference>
<evidence type="ECO:0000256" key="1">
    <source>
        <dbReference type="PROSITE-ProRule" id="PRU00047"/>
    </source>
</evidence>
<dbReference type="SUPFAM" id="SSF57756">
    <property type="entry name" value="Retrovirus zinc finger-like domains"/>
    <property type="match status" value="1"/>
</dbReference>
<feature type="compositionally biased region" description="Polar residues" evidence="2">
    <location>
        <begin position="210"/>
        <end position="222"/>
    </location>
</feature>
<dbReference type="PROSITE" id="PS50158">
    <property type="entry name" value="ZF_CCHC"/>
    <property type="match status" value="1"/>
</dbReference>
<dbReference type="GO" id="GO:0003676">
    <property type="term" value="F:nucleic acid binding"/>
    <property type="evidence" value="ECO:0007669"/>
    <property type="project" value="InterPro"/>
</dbReference>
<dbReference type="Proteomes" id="UP000015102">
    <property type="component" value="Unassembled WGS sequence"/>
</dbReference>
<feature type="domain" description="CCHC-type" evidence="3">
    <location>
        <begin position="7"/>
        <end position="22"/>
    </location>
</feature>
<keyword evidence="5" id="KW-1185">Reference proteome</keyword>
<sequence length="222" mass="24947">MPRIKQCFKCQRFGHLAVNCKSSADICAQCGQNHQSNNCRSNCIKCPNCGENHPSTSKDCSARAEYAEIQRIMITHNLNFLEAKNRLRPQFQLDPIHFPPLTKGFFKAAIAPSAPGPADAPITVAQQVQLSSKPKPNKRNKNKPKTKKALSPSVTEITETKDEEPFEGFEEETMEEQSAESDIEFDDVSTSSKRQRLSEAIKDKREQEMNNKSINSSFELNT</sequence>
<evidence type="ECO:0000313" key="5">
    <source>
        <dbReference type="Proteomes" id="UP000015102"/>
    </source>
</evidence>
<name>T1GW04_MEGSC</name>
<feature type="region of interest" description="Disordered" evidence="2">
    <location>
        <begin position="129"/>
        <end position="222"/>
    </location>
</feature>
<dbReference type="SMART" id="SM00343">
    <property type="entry name" value="ZnF_C2HC"/>
    <property type="match status" value="2"/>
</dbReference>
<dbReference type="HOGENOM" id="CLU_1248071_0_0_1"/>
<dbReference type="Gene3D" id="4.10.60.10">
    <property type="entry name" value="Zinc finger, CCHC-type"/>
    <property type="match status" value="1"/>
</dbReference>